<accession>F9DXC3</accession>
<dbReference type="InterPro" id="IPR045865">
    <property type="entry name" value="ACT-like_dom_sf"/>
</dbReference>
<dbReference type="PROSITE" id="PS50893">
    <property type="entry name" value="ABC_TRANSPORTER_2"/>
    <property type="match status" value="1"/>
</dbReference>
<dbReference type="InterPro" id="IPR018449">
    <property type="entry name" value="NIL_domain"/>
</dbReference>
<dbReference type="eggNOG" id="COG1135">
    <property type="taxonomic scope" value="Bacteria"/>
</dbReference>
<dbReference type="SMART" id="SM00382">
    <property type="entry name" value="AAA"/>
    <property type="match status" value="1"/>
</dbReference>
<dbReference type="SUPFAM" id="SSF55021">
    <property type="entry name" value="ACT-like"/>
    <property type="match status" value="1"/>
</dbReference>
<keyword evidence="7" id="KW-0029">Amino-acid transport</keyword>
<organism evidence="10 11">
    <name type="scientific">Sporosarcina newyorkensis 2681</name>
    <dbReference type="NCBI Taxonomy" id="1027292"/>
    <lineage>
        <taxon>Bacteria</taxon>
        <taxon>Bacillati</taxon>
        <taxon>Bacillota</taxon>
        <taxon>Bacilli</taxon>
        <taxon>Bacillales</taxon>
        <taxon>Caryophanaceae</taxon>
        <taxon>Sporosarcina</taxon>
    </lineage>
</organism>
<dbReference type="InterPro" id="IPR050086">
    <property type="entry name" value="MetN_ABC_transporter-like"/>
</dbReference>
<dbReference type="InterPro" id="IPR041701">
    <property type="entry name" value="MetN_ABC"/>
</dbReference>
<dbReference type="Pfam" id="PF09383">
    <property type="entry name" value="NIL"/>
    <property type="match status" value="1"/>
</dbReference>
<dbReference type="STRING" id="759851.SAMN04244570_2772"/>
<feature type="domain" description="ABC transporter" evidence="9">
    <location>
        <begin position="11"/>
        <end position="250"/>
    </location>
</feature>
<dbReference type="Gene3D" id="3.30.70.260">
    <property type="match status" value="1"/>
</dbReference>
<name>F9DXC3_9BACL</name>
<dbReference type="InterPro" id="IPR027417">
    <property type="entry name" value="P-loop_NTPase"/>
</dbReference>
<dbReference type="PANTHER" id="PTHR43166">
    <property type="entry name" value="AMINO ACID IMPORT ATP-BINDING PROTEIN"/>
    <property type="match status" value="1"/>
</dbReference>
<dbReference type="EMBL" id="AFPZ01000107">
    <property type="protein sequence ID" value="EGQ20835.1"/>
    <property type="molecule type" value="Genomic_DNA"/>
</dbReference>
<dbReference type="CDD" id="cd03258">
    <property type="entry name" value="ABC_MetN_methionine_transporter"/>
    <property type="match status" value="1"/>
</dbReference>
<comment type="caution">
    <text evidence="10">The sequence shown here is derived from an EMBL/GenBank/DDBJ whole genome shotgun (WGS) entry which is preliminary data.</text>
</comment>
<dbReference type="EC" id="3.6.3.-" evidence="10"/>
<gene>
    <name evidence="10" type="primary">metN</name>
    <name evidence="10" type="ORF">HMPREF9372_3454</name>
</gene>
<evidence type="ECO:0000256" key="2">
    <source>
        <dbReference type="ARBA" id="ARBA00022448"/>
    </source>
</evidence>
<evidence type="ECO:0000313" key="10">
    <source>
        <dbReference type="EMBL" id="EGQ20835.1"/>
    </source>
</evidence>
<comment type="similarity">
    <text evidence="1">Belongs to the ABC transporter superfamily.</text>
</comment>
<dbReference type="GO" id="GO:0006865">
    <property type="term" value="P:amino acid transport"/>
    <property type="evidence" value="ECO:0007669"/>
    <property type="project" value="UniProtKB-KW"/>
</dbReference>
<dbReference type="InterPro" id="IPR017871">
    <property type="entry name" value="ABC_transporter-like_CS"/>
</dbReference>
<dbReference type="InterPro" id="IPR003593">
    <property type="entry name" value="AAA+_ATPase"/>
</dbReference>
<evidence type="ECO:0000256" key="4">
    <source>
        <dbReference type="ARBA" id="ARBA00022741"/>
    </source>
</evidence>
<evidence type="ECO:0000256" key="6">
    <source>
        <dbReference type="ARBA" id="ARBA00022967"/>
    </source>
</evidence>
<dbReference type="Pfam" id="PF00005">
    <property type="entry name" value="ABC_tran"/>
    <property type="match status" value="1"/>
</dbReference>
<keyword evidence="4" id="KW-0547">Nucleotide-binding</keyword>
<dbReference type="PANTHER" id="PTHR43166:SF36">
    <property type="entry name" value="METHIONINE IMPORT ATP-BINDING PROTEIN METN 2"/>
    <property type="match status" value="1"/>
</dbReference>
<keyword evidence="3" id="KW-1003">Cell membrane</keyword>
<dbReference type="GO" id="GO:0005524">
    <property type="term" value="F:ATP binding"/>
    <property type="evidence" value="ECO:0007669"/>
    <property type="project" value="UniProtKB-KW"/>
</dbReference>
<keyword evidence="8" id="KW-0472">Membrane</keyword>
<keyword evidence="10" id="KW-0378">Hydrolase</keyword>
<evidence type="ECO:0000259" key="9">
    <source>
        <dbReference type="PROSITE" id="PS50893"/>
    </source>
</evidence>
<evidence type="ECO:0000256" key="3">
    <source>
        <dbReference type="ARBA" id="ARBA00022475"/>
    </source>
</evidence>
<evidence type="ECO:0000256" key="5">
    <source>
        <dbReference type="ARBA" id="ARBA00022840"/>
    </source>
</evidence>
<evidence type="ECO:0000256" key="1">
    <source>
        <dbReference type="ARBA" id="ARBA00005417"/>
    </source>
</evidence>
<dbReference type="GO" id="GO:0016887">
    <property type="term" value="F:ATP hydrolysis activity"/>
    <property type="evidence" value="ECO:0007669"/>
    <property type="project" value="InterPro"/>
</dbReference>
<evidence type="ECO:0000313" key="11">
    <source>
        <dbReference type="Proteomes" id="UP000005316"/>
    </source>
</evidence>
<keyword evidence="2" id="KW-0813">Transport</keyword>
<dbReference type="Gene3D" id="3.40.50.300">
    <property type="entry name" value="P-loop containing nucleotide triphosphate hydrolases"/>
    <property type="match status" value="1"/>
</dbReference>
<dbReference type="GO" id="GO:0005886">
    <property type="term" value="C:plasma membrane"/>
    <property type="evidence" value="ECO:0007669"/>
    <property type="project" value="UniProtKB-ARBA"/>
</dbReference>
<dbReference type="FunFam" id="3.40.50.300:FF:000056">
    <property type="entry name" value="Cell division ATP-binding protein FtsE"/>
    <property type="match status" value="1"/>
</dbReference>
<keyword evidence="6" id="KW-1278">Translocase</keyword>
<sequence length="350" mass="38287">MDLLKVVQEMIQLTNVQKTFQLSGSEIVAVDDVTFTIKEGEIFGIIGYSGAGKSTLIRLLNGLEQPTSGSIVINGQEMTTLKGAKMRNARQKISMIFQHFNLLWSRTVEENIAFPLEIAGVKKPERQRKVKELIDLVGLTGREKAYPAQLSGGQKQRVGIARALANDPEVLLCDEATSALDPETTNAILDLLTDINERLGLTIVLITHEMHVIRKICHRVAVMEAGEVVEIGSVLDVFQSPQADITKRFISQVTDTGDTDAAVAHLQQETPLGKLVKLAFIGERTEQPVLAELIRKFPVDVNIVQGNISTTRDGAYGTLVLQLVGDVAVIDEAIAYLHANEVKTEVLAND</sequence>
<evidence type="ECO:0000256" key="7">
    <source>
        <dbReference type="ARBA" id="ARBA00022970"/>
    </source>
</evidence>
<dbReference type="Proteomes" id="UP000005316">
    <property type="component" value="Unassembled WGS sequence"/>
</dbReference>
<reference evidence="10 11" key="1">
    <citation type="submission" date="2011-04" db="EMBL/GenBank/DDBJ databases">
        <authorList>
            <person name="Muzny D."/>
            <person name="Qin X."/>
            <person name="Deng J."/>
            <person name="Jiang H."/>
            <person name="Liu Y."/>
            <person name="Qu J."/>
            <person name="Song X.-Z."/>
            <person name="Zhang L."/>
            <person name="Thornton R."/>
            <person name="Coyle M."/>
            <person name="Francisco L."/>
            <person name="Jackson L."/>
            <person name="Javaid M."/>
            <person name="Korchina V."/>
            <person name="Kovar C."/>
            <person name="Mata R."/>
            <person name="Mathew T."/>
            <person name="Ngo R."/>
            <person name="Nguyen L."/>
            <person name="Nguyen N."/>
            <person name="Okwuonu G."/>
            <person name="Ongeri F."/>
            <person name="Pham C."/>
            <person name="Simmons D."/>
            <person name="Wilczek-Boney K."/>
            <person name="Hale W."/>
            <person name="Jakkamsetti A."/>
            <person name="Pham P."/>
            <person name="Ruth R."/>
            <person name="San Lucas F."/>
            <person name="Warren J."/>
            <person name="Zhang J."/>
            <person name="Zhao Z."/>
            <person name="Zhou C."/>
            <person name="Zhu D."/>
            <person name="Lee S."/>
            <person name="Bess C."/>
            <person name="Blankenburg K."/>
            <person name="Forbes L."/>
            <person name="Fu Q."/>
            <person name="Gubbala S."/>
            <person name="Hirani K."/>
            <person name="Jayaseelan J.C."/>
            <person name="Lara F."/>
            <person name="Munidasa M."/>
            <person name="Palculict T."/>
            <person name="Patil S."/>
            <person name="Pu L.-L."/>
            <person name="Saada N."/>
            <person name="Tang L."/>
            <person name="Weissenberger G."/>
            <person name="Zhu Y."/>
            <person name="Hemphill L."/>
            <person name="Shang Y."/>
            <person name="Youmans B."/>
            <person name="Ayvaz T."/>
            <person name="Ross M."/>
            <person name="Santibanez J."/>
            <person name="Aqrawi P."/>
            <person name="Gross S."/>
            <person name="Joshi V."/>
            <person name="Fowler G."/>
            <person name="Nazareth L."/>
            <person name="Reid J."/>
            <person name="Worley K."/>
            <person name="Petrosino J."/>
            <person name="Highlander S."/>
            <person name="Gibbs R."/>
        </authorList>
    </citation>
    <scope>NUCLEOTIDE SEQUENCE [LARGE SCALE GENOMIC DNA]</scope>
    <source>
        <strain evidence="10 11">2681</strain>
    </source>
</reference>
<dbReference type="InterPro" id="IPR003439">
    <property type="entry name" value="ABC_transporter-like_ATP-bd"/>
</dbReference>
<dbReference type="SUPFAM" id="SSF52540">
    <property type="entry name" value="P-loop containing nucleoside triphosphate hydrolases"/>
    <property type="match status" value="1"/>
</dbReference>
<dbReference type="HOGENOM" id="CLU_000604_1_3_9"/>
<protein>
    <submittedName>
        <fullName evidence="10">Methionine ABC superfamily ATP binding cassette transporter, ABC protein</fullName>
        <ecNumber evidence="10">3.6.3.-</ecNumber>
    </submittedName>
</protein>
<dbReference type="SMART" id="SM00930">
    <property type="entry name" value="NIL"/>
    <property type="match status" value="1"/>
</dbReference>
<dbReference type="PROSITE" id="PS00211">
    <property type="entry name" value="ABC_TRANSPORTER_1"/>
    <property type="match status" value="1"/>
</dbReference>
<evidence type="ECO:0000256" key="8">
    <source>
        <dbReference type="ARBA" id="ARBA00023136"/>
    </source>
</evidence>
<keyword evidence="5" id="KW-0067">ATP-binding</keyword>
<dbReference type="AlphaFoldDB" id="F9DXC3"/>
<proteinExistence type="inferred from homology"/>